<evidence type="ECO:0000256" key="7">
    <source>
        <dbReference type="HAMAP-Rule" id="MF_00847"/>
    </source>
</evidence>
<dbReference type="RefSeq" id="WP_265381948.1">
    <property type="nucleotide sequence ID" value="NZ_CP110615.1"/>
</dbReference>
<dbReference type="PROSITE" id="PS50893">
    <property type="entry name" value="ABC_TRANSPORTER_2"/>
    <property type="match status" value="2"/>
</dbReference>
<organism evidence="9 10">
    <name type="scientific">Rhodococcus antarcticus</name>
    <dbReference type="NCBI Taxonomy" id="2987751"/>
    <lineage>
        <taxon>Bacteria</taxon>
        <taxon>Bacillati</taxon>
        <taxon>Actinomycetota</taxon>
        <taxon>Actinomycetes</taxon>
        <taxon>Mycobacteriales</taxon>
        <taxon>Nocardiaceae</taxon>
        <taxon>Rhodococcus</taxon>
    </lineage>
</organism>
<comment type="catalytic activity">
    <reaction evidence="7">
        <text>ATP + H2O = ADP + phosphate + H(+)</text>
        <dbReference type="Rhea" id="RHEA:13065"/>
        <dbReference type="ChEBI" id="CHEBI:15377"/>
        <dbReference type="ChEBI" id="CHEBI:15378"/>
        <dbReference type="ChEBI" id="CHEBI:30616"/>
        <dbReference type="ChEBI" id="CHEBI:43474"/>
        <dbReference type="ChEBI" id="CHEBI:456216"/>
    </reaction>
</comment>
<comment type="domain">
    <text evidence="7">The P-site tRNA interaction motif (PtIM domain) probably interacts with the P-site tRNA(fMet) as well as the 23S rRNA.</text>
</comment>
<comment type="caution">
    <text evidence="7">Lacks conserved residue(s) required for the propagation of feature annotation.</text>
</comment>
<comment type="similarity">
    <text evidence="1 7">Belongs to the ABC transporter superfamily. ABCF family. Translational throttle EttA subfamily.</text>
</comment>
<proteinExistence type="inferred from homology"/>
<comment type="subunit">
    <text evidence="7">Monomer. Probably contacts ribosomal proteins L1, L5, L33 and S7, the 16S and 23S rRNA and the P-site containing tRNA(fMet).</text>
</comment>
<protein>
    <recommendedName>
        <fullName evidence="7">Energy-dependent translational throttle protein EttA</fullName>
        <ecNumber evidence="7">3.6.1.-</ecNumber>
    </recommendedName>
    <alternativeName>
        <fullName evidence="7">Translational regulatory factor EttA</fullName>
    </alternativeName>
</protein>
<keyword evidence="7" id="KW-0963">Cytoplasm</keyword>
<dbReference type="SMART" id="SM00382">
    <property type="entry name" value="AAA"/>
    <property type="match status" value="2"/>
</dbReference>
<sequence length="559" mass="61907">MAEFIYTMKKVRKAHGDKVILDDVTMSFYPGAKIGVVGPNGAGKSSILKIMAGLDQPGNGEAFLAAGATVGILMQEPVLDETKTVRQNVEDGLGETMVQLNRYNEIAELMATDYSDELMEEMGDLQEKLDHADAWEIDSQLEQAMDALRCPPPDEAVTHLSGGEKRRVALCKLLLSKPDLLLLDEPTNHLDAESVLWLEQHLAAYAGAVLAVTHDRYFLDHVAQWIAEVDRGHLYPYEGNYSTYLEKKSERLEVAGKKDQKLQKRLKDELAWVRSGAKARQAKSKSRLARYDEMAAEADKNRKLDFDEIQIPAPPRLGDVVVEVSHLDKGFDGRVLIKDLSFTLPRNGIVGVIGPNGVGKTTLFKTIVGLEDADSGEVKIGQTVKLSYVDQNRSGIDPAKSVWETVSDGLDFIIVGQTEMPSRAYISAFGFKGHDQQKAAGVLSGGERNRLNLAMTLKQGGNLILLDEPTNDLDVETLGSLENALDDFPGCAVVISHDRWFLDRTCTHILAWEGGLSDNEASWFWFEGNFEGYEANKIERFGPDAARPHRVTHRKLTRD</sequence>
<dbReference type="InterPro" id="IPR003439">
    <property type="entry name" value="ABC_transporter-like_ATP-bd"/>
</dbReference>
<feature type="binding site" evidence="7">
    <location>
        <begin position="354"/>
        <end position="361"/>
    </location>
    <ligand>
        <name>ATP</name>
        <dbReference type="ChEBI" id="CHEBI:30616"/>
        <label>2</label>
    </ligand>
</feature>
<gene>
    <name evidence="7 9" type="primary">ettA</name>
    <name evidence="9" type="ORF">RHODO2019_11585</name>
</gene>
<dbReference type="NCBIfam" id="TIGR03719">
    <property type="entry name" value="ABC_ABC_ChvD"/>
    <property type="match status" value="1"/>
</dbReference>
<keyword evidence="4 7" id="KW-0547">Nucleotide-binding</keyword>
<comment type="function">
    <text evidence="7">A translation factor that gates the progression of the 70S ribosomal initiation complex (IC, containing tRNA(fMet) in the P-site) into the translation elongation cycle by using a mechanism sensitive to the ATP/ADP ratio. Binds to the 70S ribosome E-site where it modulates the state of the translating ribosome during subunit translocation. ATP hydrolysis probably frees it from the ribosome, which can enter the elongation phase.</text>
</comment>
<dbReference type="EC" id="3.6.1.-" evidence="7"/>
<dbReference type="NCBIfam" id="NF008775">
    <property type="entry name" value="PRK11819.1"/>
    <property type="match status" value="1"/>
</dbReference>
<evidence type="ECO:0000313" key="10">
    <source>
        <dbReference type="Proteomes" id="UP001164965"/>
    </source>
</evidence>
<dbReference type="HAMAP" id="MF_00847">
    <property type="entry name" value="EttA"/>
    <property type="match status" value="1"/>
</dbReference>
<keyword evidence="6 7" id="KW-0810">Translation regulation</keyword>
<dbReference type="InterPro" id="IPR032781">
    <property type="entry name" value="ABC_tran_Xtn"/>
</dbReference>
<evidence type="ECO:0000256" key="3">
    <source>
        <dbReference type="ARBA" id="ARBA00022730"/>
    </source>
</evidence>
<feature type="domain" description="ABC transporter" evidence="8">
    <location>
        <begin position="6"/>
        <end position="256"/>
    </location>
</feature>
<keyword evidence="7" id="KW-0648">Protein biosynthesis</keyword>
<dbReference type="InterPro" id="IPR022374">
    <property type="entry name" value="EttA"/>
</dbReference>
<keyword evidence="7" id="KW-0677">Repeat</keyword>
<dbReference type="Proteomes" id="UP001164965">
    <property type="component" value="Chromosome"/>
</dbReference>
<keyword evidence="3 7" id="KW-0699">rRNA-binding</keyword>
<dbReference type="SUPFAM" id="SSF52540">
    <property type="entry name" value="P-loop containing nucleoside triphosphate hydrolases"/>
    <property type="match status" value="2"/>
</dbReference>
<dbReference type="CDD" id="cd03221">
    <property type="entry name" value="ABCF_EF-3"/>
    <property type="match status" value="2"/>
</dbReference>
<accession>A0ABY6NWU8</accession>
<dbReference type="PROSITE" id="PS00211">
    <property type="entry name" value="ABC_TRANSPORTER_1"/>
    <property type="match status" value="2"/>
</dbReference>
<keyword evidence="5 7" id="KW-0067">ATP-binding</keyword>
<keyword evidence="10" id="KW-1185">Reference proteome</keyword>
<evidence type="ECO:0000313" key="9">
    <source>
        <dbReference type="EMBL" id="UZJ23840.1"/>
    </source>
</evidence>
<dbReference type="EMBL" id="CP110615">
    <property type="protein sequence ID" value="UZJ23840.1"/>
    <property type="molecule type" value="Genomic_DNA"/>
</dbReference>
<reference evidence="9" key="1">
    <citation type="submission" date="2022-10" db="EMBL/GenBank/DDBJ databases">
        <title>Rhodococcus sp.75.</title>
        <authorList>
            <person name="Sun M."/>
        </authorList>
    </citation>
    <scope>NUCLEOTIDE SEQUENCE</scope>
    <source>
        <strain evidence="9">75</strain>
    </source>
</reference>
<evidence type="ECO:0000256" key="1">
    <source>
        <dbReference type="ARBA" id="ARBA00005868"/>
    </source>
</evidence>
<dbReference type="Pfam" id="PF00005">
    <property type="entry name" value="ABC_tran"/>
    <property type="match status" value="2"/>
</dbReference>
<feature type="domain" description="ABC transporter" evidence="8">
    <location>
        <begin position="322"/>
        <end position="539"/>
    </location>
</feature>
<keyword evidence="7" id="KW-0378">Hydrolase</keyword>
<keyword evidence="2 7" id="KW-0820">tRNA-binding</keyword>
<dbReference type="PANTHER" id="PTHR43858:SF1">
    <property type="entry name" value="ABC TRANSPORTER-RELATED PROTEIN"/>
    <property type="match status" value="1"/>
</dbReference>
<dbReference type="InterPro" id="IPR003593">
    <property type="entry name" value="AAA+_ATPase"/>
</dbReference>
<dbReference type="InterPro" id="IPR027417">
    <property type="entry name" value="P-loop_NTPase"/>
</dbReference>
<comment type="subcellular location">
    <subcellularLocation>
        <location evidence="7">Cytoplasm</location>
    </subcellularLocation>
    <text evidence="7">Associates with ribosomes and polysomes.</text>
</comment>
<dbReference type="Gene3D" id="3.40.50.300">
    <property type="entry name" value="P-loop containing nucleotide triphosphate hydrolases"/>
    <property type="match status" value="2"/>
</dbReference>
<feature type="binding site" evidence="7">
    <location>
        <begin position="38"/>
        <end position="45"/>
    </location>
    <ligand>
        <name>ATP</name>
        <dbReference type="ChEBI" id="CHEBI:30616"/>
        <label>1</label>
    </ligand>
</feature>
<evidence type="ECO:0000256" key="4">
    <source>
        <dbReference type="ARBA" id="ARBA00022741"/>
    </source>
</evidence>
<keyword evidence="7" id="KW-0694">RNA-binding</keyword>
<name>A0ABY6NWU8_9NOCA</name>
<dbReference type="Pfam" id="PF12848">
    <property type="entry name" value="ABC_tran_Xtn"/>
    <property type="match status" value="1"/>
</dbReference>
<dbReference type="InterPro" id="IPR017871">
    <property type="entry name" value="ABC_transporter-like_CS"/>
</dbReference>
<evidence type="ECO:0000256" key="5">
    <source>
        <dbReference type="ARBA" id="ARBA00022840"/>
    </source>
</evidence>
<evidence type="ECO:0000256" key="6">
    <source>
        <dbReference type="ARBA" id="ARBA00022845"/>
    </source>
</evidence>
<dbReference type="PANTHER" id="PTHR43858">
    <property type="entry name" value="ENERGY-DEPENDENT TRANSLATIONAL THROTTLE PROTEIN ETTA"/>
    <property type="match status" value="1"/>
</dbReference>
<comment type="domain">
    <text evidence="7">The arm domain is inserted in the first ABC transporter domain. Probably contacts ribosomal protein L1.</text>
</comment>
<evidence type="ECO:0000256" key="2">
    <source>
        <dbReference type="ARBA" id="ARBA00022555"/>
    </source>
</evidence>
<evidence type="ECO:0000259" key="8">
    <source>
        <dbReference type="PROSITE" id="PS50893"/>
    </source>
</evidence>